<evidence type="ECO:0000313" key="3">
    <source>
        <dbReference type="EMBL" id="MDT3317711.1"/>
    </source>
</evidence>
<evidence type="ECO:0000313" key="4">
    <source>
        <dbReference type="Proteomes" id="UP001251849"/>
    </source>
</evidence>
<accession>A0ABU3GD23</accession>
<gene>
    <name evidence="3" type="ORF">Q9S71_12865</name>
</gene>
<name>A0ABU3GD23_9MICO</name>
<dbReference type="RefSeq" id="WP_311862735.1">
    <property type="nucleotide sequence ID" value="NZ_JAUZVV010000002.1"/>
</dbReference>
<dbReference type="EMBL" id="JAUZVV010000002">
    <property type="protein sequence ID" value="MDT3317711.1"/>
    <property type="molecule type" value="Genomic_DNA"/>
</dbReference>
<protein>
    <submittedName>
        <fullName evidence="3">Uncharacterized protein</fullName>
    </submittedName>
</protein>
<feature type="compositionally biased region" description="Low complexity" evidence="1">
    <location>
        <begin position="21"/>
        <end position="54"/>
    </location>
</feature>
<comment type="caution">
    <text evidence="3">The sequence shown here is derived from an EMBL/GenBank/DDBJ whole genome shotgun (WGS) entry which is preliminary data.</text>
</comment>
<reference evidence="3 4" key="1">
    <citation type="submission" date="2023-08" db="EMBL/GenBank/DDBJ databases">
        <title>Microbacterium aquilitoris sp. nov. and Microbacterium gwkjibeachense sp. nov., isolated from beach.</title>
        <authorList>
            <person name="Lee S.D."/>
            <person name="Yang H."/>
            <person name="Kim I."/>
        </authorList>
    </citation>
    <scope>NUCLEOTIDE SEQUENCE [LARGE SCALE GENOMIC DNA]</scope>
    <source>
        <strain evidence="3 4">KSW4-11</strain>
    </source>
</reference>
<feature type="signal peptide" evidence="2">
    <location>
        <begin position="1"/>
        <end position="23"/>
    </location>
</feature>
<evidence type="ECO:0000256" key="2">
    <source>
        <dbReference type="SAM" id="SignalP"/>
    </source>
</evidence>
<feature type="chain" id="PRO_5046432744" evidence="2">
    <location>
        <begin position="24"/>
        <end position="178"/>
    </location>
</feature>
<keyword evidence="2" id="KW-0732">Signal</keyword>
<sequence length="178" mass="18190">MTGACTGALAAVAVLLLAGCAPEPVPTPTASVSSPAPTASAPSASATPSASPTPSATPTPNGPPATRPVEPPTGTDPDAAGMNAAQAGQLCAAEQRNGLGAGDTQVGDPTAYERTIDPQWYVTILAENEFGQYYQECVLGGSADDPEWSVVQQTPKDQLTKAHIEQMRTENEGFDEDH</sequence>
<evidence type="ECO:0000256" key="1">
    <source>
        <dbReference type="SAM" id="MobiDB-lite"/>
    </source>
</evidence>
<dbReference type="Proteomes" id="UP001251849">
    <property type="component" value="Unassembled WGS sequence"/>
</dbReference>
<feature type="region of interest" description="Disordered" evidence="1">
    <location>
        <begin position="21"/>
        <end position="89"/>
    </location>
</feature>
<feature type="compositionally biased region" description="Pro residues" evidence="1">
    <location>
        <begin position="55"/>
        <end position="71"/>
    </location>
</feature>
<organism evidence="3 4">
    <name type="scientific">Microbacterium gawkjiense</name>
    <dbReference type="NCBI Taxonomy" id="3067309"/>
    <lineage>
        <taxon>Bacteria</taxon>
        <taxon>Bacillati</taxon>
        <taxon>Actinomycetota</taxon>
        <taxon>Actinomycetes</taxon>
        <taxon>Micrococcales</taxon>
        <taxon>Microbacteriaceae</taxon>
        <taxon>Microbacterium</taxon>
    </lineage>
</organism>
<keyword evidence="4" id="KW-1185">Reference proteome</keyword>
<proteinExistence type="predicted"/>